<dbReference type="Pfam" id="PF04248">
    <property type="entry name" value="NTP_transf_9"/>
    <property type="match status" value="1"/>
</dbReference>
<evidence type="ECO:0000313" key="3">
    <source>
        <dbReference type="Proteomes" id="UP000646911"/>
    </source>
</evidence>
<dbReference type="PANTHER" id="PTHR34310:SF5">
    <property type="entry name" value="DUF427 DOMAIN PROTEIN (AFU_ORTHOLOGUE AFUA_3G02220)"/>
    <property type="match status" value="1"/>
</dbReference>
<accession>A0ABR6ZFH0</accession>
<dbReference type="RefSeq" id="WP_186955932.1">
    <property type="nucleotide sequence ID" value="NZ_JACOFX010000016.1"/>
</dbReference>
<dbReference type="Proteomes" id="UP000646911">
    <property type="component" value="Unassembled WGS sequence"/>
</dbReference>
<evidence type="ECO:0000259" key="1">
    <source>
        <dbReference type="Pfam" id="PF04248"/>
    </source>
</evidence>
<proteinExistence type="predicted"/>
<name>A0ABR6ZFH0_9BURK</name>
<feature type="domain" description="DUF427" evidence="1">
    <location>
        <begin position="4"/>
        <end position="90"/>
    </location>
</feature>
<dbReference type="PANTHER" id="PTHR34310">
    <property type="entry name" value="DUF427 DOMAIN PROTEIN (AFU_ORTHOLOGUE AFUA_3G02220)"/>
    <property type="match status" value="1"/>
</dbReference>
<sequence length="96" mass="10781">MPTAKWKNTVIAQASDGEIVKLEGNIYFPKNRVNPEHLRDSDKHTVCPWKGTASYYDVVVNGEVNAAAAWYYPEPKDAAKVINGYIAFWRGVEVLP</sequence>
<comment type="caution">
    <text evidence="2">The sequence shown here is derived from an EMBL/GenBank/DDBJ whole genome shotgun (WGS) entry which is preliminary data.</text>
</comment>
<organism evidence="2 3">
    <name type="scientific">Undibacterium umbellatum</name>
    <dbReference type="NCBI Taxonomy" id="2762300"/>
    <lineage>
        <taxon>Bacteria</taxon>
        <taxon>Pseudomonadati</taxon>
        <taxon>Pseudomonadota</taxon>
        <taxon>Betaproteobacteria</taxon>
        <taxon>Burkholderiales</taxon>
        <taxon>Oxalobacteraceae</taxon>
        <taxon>Undibacterium</taxon>
    </lineage>
</organism>
<reference evidence="2 3" key="1">
    <citation type="submission" date="2020-08" db="EMBL/GenBank/DDBJ databases">
        <title>Novel species isolated from subtropical streams in China.</title>
        <authorList>
            <person name="Lu H."/>
        </authorList>
    </citation>
    <scope>NUCLEOTIDE SEQUENCE [LARGE SCALE GENOMIC DNA]</scope>
    <source>
        <strain evidence="2 3">NL8W</strain>
    </source>
</reference>
<gene>
    <name evidence="2" type="ORF">H8L47_22915</name>
</gene>
<dbReference type="InterPro" id="IPR007361">
    <property type="entry name" value="DUF427"/>
</dbReference>
<protein>
    <submittedName>
        <fullName evidence="2">DUF427 domain-containing protein</fullName>
    </submittedName>
</protein>
<evidence type="ECO:0000313" key="2">
    <source>
        <dbReference type="EMBL" id="MBC3910423.1"/>
    </source>
</evidence>
<dbReference type="Gene3D" id="2.170.150.40">
    <property type="entry name" value="Domain of unknown function (DUF427)"/>
    <property type="match status" value="1"/>
</dbReference>
<dbReference type="EMBL" id="JACOFX010000016">
    <property type="protein sequence ID" value="MBC3910423.1"/>
    <property type="molecule type" value="Genomic_DNA"/>
</dbReference>
<dbReference type="InterPro" id="IPR038694">
    <property type="entry name" value="DUF427_sf"/>
</dbReference>
<keyword evidence="3" id="KW-1185">Reference proteome</keyword>